<name>A0A9P6DD61_PLEER</name>
<sequence length="331" mass="37305">MAHCIISQTTPVKKMKPPAINRQQMSNIVDHTSYLTPSATFSSLWLHKPTTRAFDAILKNKKLIKLVEQFCTTRQTDYGLLAQLLNHMSSLICNKYARGKDLVVFWDNHSRSLKYHLNDTETGAPNLVGLLESISCLLDEDDVARIPWHHILTTIEEKGKADRKEGPHRSGAYLVFTNQSRPDLVGMYRVSISPISYIIQYSCTAGLDTSEAFTWANISSLVSYVYTLYIPHQGFTSQDPSVTLAENGDTIAPPAWNIRNGDKVYENCVVKVVGDPWHRMTWVAKVSDSPITIKDSYCDVHSSFREGKLYNILHKEGPASGFLQVKKELQV</sequence>
<evidence type="ECO:0000313" key="2">
    <source>
        <dbReference type="Proteomes" id="UP000807025"/>
    </source>
</evidence>
<keyword evidence="2" id="KW-1185">Reference proteome</keyword>
<dbReference type="AlphaFoldDB" id="A0A9P6DD61"/>
<proteinExistence type="predicted"/>
<reference evidence="1" key="1">
    <citation type="submission" date="2020-11" db="EMBL/GenBank/DDBJ databases">
        <authorList>
            <consortium name="DOE Joint Genome Institute"/>
            <person name="Ahrendt S."/>
            <person name="Riley R."/>
            <person name="Andreopoulos W."/>
            <person name="Labutti K."/>
            <person name="Pangilinan J."/>
            <person name="Ruiz-Duenas F.J."/>
            <person name="Barrasa J.M."/>
            <person name="Sanchez-Garcia M."/>
            <person name="Camarero S."/>
            <person name="Miyauchi S."/>
            <person name="Serrano A."/>
            <person name="Linde D."/>
            <person name="Babiker R."/>
            <person name="Drula E."/>
            <person name="Ayuso-Fernandez I."/>
            <person name="Pacheco R."/>
            <person name="Padilla G."/>
            <person name="Ferreira P."/>
            <person name="Barriuso J."/>
            <person name="Kellner H."/>
            <person name="Castanera R."/>
            <person name="Alfaro M."/>
            <person name="Ramirez L."/>
            <person name="Pisabarro A.G."/>
            <person name="Kuo A."/>
            <person name="Tritt A."/>
            <person name="Lipzen A."/>
            <person name="He G."/>
            <person name="Yan M."/>
            <person name="Ng V."/>
            <person name="Cullen D."/>
            <person name="Martin F."/>
            <person name="Rosso M.-N."/>
            <person name="Henrissat B."/>
            <person name="Hibbett D."/>
            <person name="Martinez A.T."/>
            <person name="Grigoriev I.V."/>
        </authorList>
    </citation>
    <scope>NUCLEOTIDE SEQUENCE</scope>
    <source>
        <strain evidence="1">ATCC 90797</strain>
    </source>
</reference>
<organism evidence="1 2">
    <name type="scientific">Pleurotus eryngii</name>
    <name type="common">Boletus of the steppes</name>
    <dbReference type="NCBI Taxonomy" id="5323"/>
    <lineage>
        <taxon>Eukaryota</taxon>
        <taxon>Fungi</taxon>
        <taxon>Dikarya</taxon>
        <taxon>Basidiomycota</taxon>
        <taxon>Agaricomycotina</taxon>
        <taxon>Agaricomycetes</taxon>
        <taxon>Agaricomycetidae</taxon>
        <taxon>Agaricales</taxon>
        <taxon>Pleurotineae</taxon>
        <taxon>Pleurotaceae</taxon>
        <taxon>Pleurotus</taxon>
    </lineage>
</organism>
<dbReference type="Proteomes" id="UP000807025">
    <property type="component" value="Unassembled WGS sequence"/>
</dbReference>
<dbReference type="EMBL" id="MU154618">
    <property type="protein sequence ID" value="KAF9491498.1"/>
    <property type="molecule type" value="Genomic_DNA"/>
</dbReference>
<gene>
    <name evidence="1" type="ORF">BDN71DRAFT_1510335</name>
</gene>
<accession>A0A9P6DD61</accession>
<evidence type="ECO:0008006" key="3">
    <source>
        <dbReference type="Google" id="ProtNLM"/>
    </source>
</evidence>
<comment type="caution">
    <text evidence="1">The sequence shown here is derived from an EMBL/GenBank/DDBJ whole genome shotgun (WGS) entry which is preliminary data.</text>
</comment>
<protein>
    <recommendedName>
        <fullName evidence="3">Fungal-type protein kinase domain-containing protein</fullName>
    </recommendedName>
</protein>
<evidence type="ECO:0000313" key="1">
    <source>
        <dbReference type="EMBL" id="KAF9491498.1"/>
    </source>
</evidence>